<dbReference type="GO" id="GO:0046872">
    <property type="term" value="F:metal ion binding"/>
    <property type="evidence" value="ECO:0007669"/>
    <property type="project" value="UniProtKB-KW"/>
</dbReference>
<dbReference type="PROSITE" id="PS51706">
    <property type="entry name" value="G_ENGB"/>
    <property type="match status" value="1"/>
</dbReference>
<keyword evidence="14" id="KW-1185">Reference proteome</keyword>
<name>A0A839UZV4_9PROT</name>
<dbReference type="InterPro" id="IPR027417">
    <property type="entry name" value="P-loop_NTPase"/>
</dbReference>
<protein>
    <recommendedName>
        <fullName evidence="10">Probable GTP-binding protein EngB</fullName>
    </recommendedName>
</protein>
<accession>A0A839UZV4</accession>
<dbReference type="NCBIfam" id="TIGR03598">
    <property type="entry name" value="GTPase_YsxC"/>
    <property type="match status" value="1"/>
</dbReference>
<dbReference type="HAMAP" id="MF_00321">
    <property type="entry name" value="GTPase_EngB"/>
    <property type="match status" value="1"/>
</dbReference>
<comment type="caution">
    <text evidence="12">The sequence shown here is derived from an EMBL/GenBank/DDBJ whole genome shotgun (WGS) entry which is preliminary data.</text>
</comment>
<dbReference type="InterPro" id="IPR019987">
    <property type="entry name" value="GTP-bd_ribosome_bio_YsxC"/>
</dbReference>
<evidence type="ECO:0000256" key="9">
    <source>
        <dbReference type="ARBA" id="ARBA00023306"/>
    </source>
</evidence>
<evidence type="ECO:0000313" key="12">
    <source>
        <dbReference type="EMBL" id="MBB3172811.1"/>
    </source>
</evidence>
<keyword evidence="5 10" id="KW-0547">Nucleotide-binding</keyword>
<dbReference type="Gene3D" id="3.40.50.300">
    <property type="entry name" value="P-loop containing nucleotide triphosphate hydrolases"/>
    <property type="match status" value="1"/>
</dbReference>
<dbReference type="AlphaFoldDB" id="A0A839UZV4"/>
<evidence type="ECO:0000256" key="4">
    <source>
        <dbReference type="ARBA" id="ARBA00022723"/>
    </source>
</evidence>
<evidence type="ECO:0000256" key="10">
    <source>
        <dbReference type="HAMAP-Rule" id="MF_00321"/>
    </source>
</evidence>
<organism evidence="12 14">
    <name type="scientific">Endobacter medicaginis</name>
    <dbReference type="NCBI Taxonomy" id="1181271"/>
    <lineage>
        <taxon>Bacteria</taxon>
        <taxon>Pseudomonadati</taxon>
        <taxon>Pseudomonadota</taxon>
        <taxon>Alphaproteobacteria</taxon>
        <taxon>Acetobacterales</taxon>
        <taxon>Acetobacteraceae</taxon>
        <taxon>Endobacter</taxon>
    </lineage>
</organism>
<keyword evidence="8 10" id="KW-0717">Septation</keyword>
<comment type="function">
    <text evidence="10">Necessary for normal cell division and for the maintenance of normal septation.</text>
</comment>
<keyword evidence="3 10" id="KW-0132">Cell division</keyword>
<dbReference type="SUPFAM" id="SSF52540">
    <property type="entry name" value="P-loop containing nucleoside triphosphate hydrolases"/>
    <property type="match status" value="1"/>
</dbReference>
<comment type="cofactor">
    <cofactor evidence="1">
        <name>Mg(2+)</name>
        <dbReference type="ChEBI" id="CHEBI:18420"/>
    </cofactor>
</comment>
<gene>
    <name evidence="10" type="primary">engB</name>
    <name evidence="12" type="ORF">FHR90_000625</name>
    <name evidence="13" type="ORF">HUK83_09485</name>
</gene>
<dbReference type="GO" id="GO:0005829">
    <property type="term" value="C:cytosol"/>
    <property type="evidence" value="ECO:0007669"/>
    <property type="project" value="TreeGrafter"/>
</dbReference>
<evidence type="ECO:0000313" key="13">
    <source>
        <dbReference type="EMBL" id="NVN30559.1"/>
    </source>
</evidence>
<feature type="domain" description="EngB-type G" evidence="11">
    <location>
        <begin position="52"/>
        <end position="227"/>
    </location>
</feature>
<dbReference type="CDD" id="cd01876">
    <property type="entry name" value="YihA_EngB"/>
    <property type="match status" value="1"/>
</dbReference>
<evidence type="ECO:0000256" key="6">
    <source>
        <dbReference type="ARBA" id="ARBA00022842"/>
    </source>
</evidence>
<dbReference type="InterPro" id="IPR030393">
    <property type="entry name" value="G_ENGB_dom"/>
</dbReference>
<keyword evidence="7 10" id="KW-0342">GTP-binding</keyword>
<evidence type="ECO:0000259" key="11">
    <source>
        <dbReference type="PROSITE" id="PS51706"/>
    </source>
</evidence>
<dbReference type="Proteomes" id="UP000557688">
    <property type="component" value="Unassembled WGS sequence"/>
</dbReference>
<dbReference type="PANTHER" id="PTHR11649:SF13">
    <property type="entry name" value="ENGB-TYPE G DOMAIN-CONTAINING PROTEIN"/>
    <property type="match status" value="1"/>
</dbReference>
<proteinExistence type="inferred from homology"/>
<sequence length="229" mass="24916">MSEASPEFGGFLDAGGEEAYGEEEREAGRLLFARECRFFYAAQRLDQLPEAVLPEIAFAGRSNVGKSSLINALTGRRTLARASSTPGRTKQLNFFDLAERLVLVDMPGYGYAQAAKSVKEDWQGLMFNYLRGRTTLERVFLLLDARVEIKDSDVAAMKLLDRAAVLFQAVLTKCDSVKPAALAAKQAEVRALVGRHPAAYPAIVSTSAETGRGIETLRATITRLALPAS</sequence>
<keyword evidence="9 10" id="KW-0131">Cell cycle</keyword>
<reference evidence="13 15" key="1">
    <citation type="submission" date="2020-06" db="EMBL/GenBank/DDBJ databases">
        <title>Description of novel acetic acid bacteria.</title>
        <authorList>
            <person name="Sombolestani A."/>
        </authorList>
    </citation>
    <scope>NUCLEOTIDE SEQUENCE [LARGE SCALE GENOMIC DNA]</scope>
    <source>
        <strain evidence="13 15">LMG 26838</strain>
    </source>
</reference>
<keyword evidence="6" id="KW-0460">Magnesium</keyword>
<evidence type="ECO:0000313" key="14">
    <source>
        <dbReference type="Proteomes" id="UP000557688"/>
    </source>
</evidence>
<evidence type="ECO:0000256" key="7">
    <source>
        <dbReference type="ARBA" id="ARBA00023134"/>
    </source>
</evidence>
<reference evidence="12 14" key="2">
    <citation type="submission" date="2020-08" db="EMBL/GenBank/DDBJ databases">
        <title>Genomic Encyclopedia of Type Strains, Phase III (KMG-III): the genomes of soil and plant-associated and newly described type strains.</title>
        <authorList>
            <person name="Whitman W."/>
        </authorList>
    </citation>
    <scope>NUCLEOTIDE SEQUENCE [LARGE SCALE GENOMIC DNA]</scope>
    <source>
        <strain evidence="12 14">CECT 8088</strain>
    </source>
</reference>
<evidence type="ECO:0000256" key="5">
    <source>
        <dbReference type="ARBA" id="ARBA00022741"/>
    </source>
</evidence>
<dbReference type="GO" id="GO:0005525">
    <property type="term" value="F:GTP binding"/>
    <property type="evidence" value="ECO:0007669"/>
    <property type="project" value="UniProtKB-UniRule"/>
</dbReference>
<dbReference type="Proteomes" id="UP000565205">
    <property type="component" value="Unassembled WGS sequence"/>
</dbReference>
<evidence type="ECO:0000256" key="8">
    <source>
        <dbReference type="ARBA" id="ARBA00023210"/>
    </source>
</evidence>
<evidence type="ECO:0000256" key="2">
    <source>
        <dbReference type="ARBA" id="ARBA00009638"/>
    </source>
</evidence>
<evidence type="ECO:0000313" key="15">
    <source>
        <dbReference type="Proteomes" id="UP000565205"/>
    </source>
</evidence>
<evidence type="ECO:0000256" key="1">
    <source>
        <dbReference type="ARBA" id="ARBA00001946"/>
    </source>
</evidence>
<dbReference type="InterPro" id="IPR006073">
    <property type="entry name" value="GTP-bd"/>
</dbReference>
<dbReference type="GO" id="GO:0000917">
    <property type="term" value="P:division septum assembly"/>
    <property type="evidence" value="ECO:0007669"/>
    <property type="project" value="UniProtKB-KW"/>
</dbReference>
<comment type="similarity">
    <text evidence="2 10">Belongs to the TRAFAC class TrmE-Era-EngA-EngB-Septin-like GTPase superfamily. EngB GTPase family.</text>
</comment>
<dbReference type="EMBL" id="JACHXV010000002">
    <property type="protein sequence ID" value="MBB3172811.1"/>
    <property type="molecule type" value="Genomic_DNA"/>
</dbReference>
<dbReference type="Pfam" id="PF01926">
    <property type="entry name" value="MMR_HSR1"/>
    <property type="match status" value="1"/>
</dbReference>
<keyword evidence="4" id="KW-0479">Metal-binding</keyword>
<dbReference type="EMBL" id="JABXXQ010000174">
    <property type="protein sequence ID" value="NVN30559.1"/>
    <property type="molecule type" value="Genomic_DNA"/>
</dbReference>
<evidence type="ECO:0000256" key="3">
    <source>
        <dbReference type="ARBA" id="ARBA00022618"/>
    </source>
</evidence>
<dbReference type="PANTHER" id="PTHR11649">
    <property type="entry name" value="MSS1/TRME-RELATED GTP-BINDING PROTEIN"/>
    <property type="match status" value="1"/>
</dbReference>